<sequence>MGTHGSLTKAGKVRKQTPRLPAKQKKNYPPRLKNRLKYQVRIEKVASARA</sequence>
<dbReference type="RefSeq" id="WP_010866860.1">
    <property type="nucleotide sequence ID" value="NZ_BDMD01000071.1"/>
</dbReference>
<dbReference type="OrthoDB" id="28200at2157"/>
<organism evidence="4 5">
    <name type="scientific">Aeropyrum pernix</name>
    <dbReference type="NCBI Taxonomy" id="56636"/>
    <lineage>
        <taxon>Archaea</taxon>
        <taxon>Thermoproteota</taxon>
        <taxon>Thermoprotei</taxon>
        <taxon>Desulfurococcales</taxon>
        <taxon>Desulfurococcaceae</taxon>
        <taxon>Aeropyrum</taxon>
    </lineage>
</organism>
<dbReference type="GeneID" id="17110623"/>
<dbReference type="InterPro" id="IPR006846">
    <property type="entry name" value="Ribosomal_eS30"/>
</dbReference>
<name>A0A401HAJ3_AERPX</name>
<dbReference type="NCBIfam" id="NF006817">
    <property type="entry name" value="PRK09336.1"/>
    <property type="match status" value="1"/>
</dbReference>
<gene>
    <name evidence="4" type="ORF">apy_12100</name>
</gene>
<dbReference type="EMBL" id="BDMD01000071">
    <property type="protein sequence ID" value="GBF09485.1"/>
    <property type="molecule type" value="Genomic_DNA"/>
</dbReference>
<comment type="caution">
    <text evidence="4">The sequence shown here is derived from an EMBL/GenBank/DDBJ whole genome shotgun (WGS) entry which is preliminary data.</text>
</comment>
<dbReference type="GO" id="GO:0006412">
    <property type="term" value="P:translation"/>
    <property type="evidence" value="ECO:0007669"/>
    <property type="project" value="InterPro"/>
</dbReference>
<dbReference type="SMR" id="A0A401HAJ3"/>
<evidence type="ECO:0000313" key="4">
    <source>
        <dbReference type="EMBL" id="GBF09485.1"/>
    </source>
</evidence>
<keyword evidence="2" id="KW-0687">Ribonucleoprotein</keyword>
<proteinExistence type="predicted"/>
<protein>
    <submittedName>
        <fullName evidence="4">30S ribosomal protein S30e</fullName>
    </submittedName>
</protein>
<dbReference type="GO" id="GO:1990904">
    <property type="term" value="C:ribonucleoprotein complex"/>
    <property type="evidence" value="ECO:0007669"/>
    <property type="project" value="UniProtKB-KW"/>
</dbReference>
<dbReference type="AlphaFoldDB" id="A0A401HAJ3"/>
<dbReference type="OMA" id="RRNIRNY"/>
<feature type="compositionally biased region" description="Basic residues" evidence="3">
    <location>
        <begin position="11"/>
        <end position="28"/>
    </location>
</feature>
<evidence type="ECO:0000256" key="3">
    <source>
        <dbReference type="SAM" id="MobiDB-lite"/>
    </source>
</evidence>
<dbReference type="GO" id="GO:0005840">
    <property type="term" value="C:ribosome"/>
    <property type="evidence" value="ECO:0007669"/>
    <property type="project" value="UniProtKB-KW"/>
</dbReference>
<evidence type="ECO:0000256" key="1">
    <source>
        <dbReference type="ARBA" id="ARBA00022980"/>
    </source>
</evidence>
<accession>A0A401HAJ3</accession>
<feature type="region of interest" description="Disordered" evidence="3">
    <location>
        <begin position="1"/>
        <end position="28"/>
    </location>
</feature>
<reference evidence="4 5" key="1">
    <citation type="submission" date="2017-02" db="EMBL/GenBank/DDBJ databases">
        <title>isolation and characterization of a novel temperate virus Aeropyrum globular virus 1 infecting hyperthermophilic archaeon Aeropyrum.</title>
        <authorList>
            <person name="Yumiya M."/>
            <person name="Yoshida T."/>
            <person name="Sako Y."/>
        </authorList>
    </citation>
    <scope>NUCLEOTIDE SEQUENCE [LARGE SCALE GENOMIC DNA]</scope>
    <source>
        <strain evidence="4 5">YK1-12-2013</strain>
    </source>
</reference>
<evidence type="ECO:0000256" key="2">
    <source>
        <dbReference type="ARBA" id="ARBA00023274"/>
    </source>
</evidence>
<dbReference type="Pfam" id="PF04758">
    <property type="entry name" value="Ribosomal_S30"/>
    <property type="match status" value="1"/>
</dbReference>
<evidence type="ECO:0000313" key="5">
    <source>
        <dbReference type="Proteomes" id="UP000291213"/>
    </source>
</evidence>
<keyword evidence="1 4" id="KW-0689">Ribosomal protein</keyword>
<dbReference type="Proteomes" id="UP000291213">
    <property type="component" value="Unassembled WGS sequence"/>
</dbReference>
<dbReference type="GO" id="GO:0003735">
    <property type="term" value="F:structural constituent of ribosome"/>
    <property type="evidence" value="ECO:0007669"/>
    <property type="project" value="InterPro"/>
</dbReference>